<evidence type="ECO:0000256" key="1">
    <source>
        <dbReference type="SAM" id="MobiDB-lite"/>
    </source>
</evidence>
<dbReference type="Proteomes" id="UP001345963">
    <property type="component" value="Unassembled WGS sequence"/>
</dbReference>
<feature type="region of interest" description="Disordered" evidence="1">
    <location>
        <begin position="63"/>
        <end position="90"/>
    </location>
</feature>
<dbReference type="SUPFAM" id="SSF53098">
    <property type="entry name" value="Ribonuclease H-like"/>
    <property type="match status" value="1"/>
</dbReference>
<name>A0ABU7ATK8_9TELE</name>
<dbReference type="InterPro" id="IPR036397">
    <property type="entry name" value="RNaseH_sf"/>
</dbReference>
<comment type="caution">
    <text evidence="2">The sequence shown here is derived from an EMBL/GenBank/DDBJ whole genome shotgun (WGS) entry which is preliminary data.</text>
</comment>
<evidence type="ECO:0008006" key="4">
    <source>
        <dbReference type="Google" id="ProtNLM"/>
    </source>
</evidence>
<keyword evidence="3" id="KW-1185">Reference proteome</keyword>
<sequence>MAQNGIHRIWTAPFHPASNGLAERAVQIMKEGLKQITDGTLGTSITVPIRVLPYSTHYHVTRSSRNATVKTGSAGLRDEGQNGEETGEAEWSNMITVPERDS</sequence>
<gene>
    <name evidence="2" type="ORF">ATANTOWER_027947</name>
</gene>
<proteinExistence type="predicted"/>
<reference evidence="2 3" key="1">
    <citation type="submission" date="2021-07" db="EMBL/GenBank/DDBJ databases">
        <authorList>
            <person name="Palmer J.M."/>
        </authorList>
    </citation>
    <scope>NUCLEOTIDE SEQUENCE [LARGE SCALE GENOMIC DNA]</scope>
    <source>
        <strain evidence="2 3">AT_MEX2019</strain>
        <tissue evidence="2">Muscle</tissue>
    </source>
</reference>
<accession>A0ABU7ATK8</accession>
<evidence type="ECO:0000313" key="3">
    <source>
        <dbReference type="Proteomes" id="UP001345963"/>
    </source>
</evidence>
<organism evidence="2 3">
    <name type="scientific">Ataeniobius toweri</name>
    <dbReference type="NCBI Taxonomy" id="208326"/>
    <lineage>
        <taxon>Eukaryota</taxon>
        <taxon>Metazoa</taxon>
        <taxon>Chordata</taxon>
        <taxon>Craniata</taxon>
        <taxon>Vertebrata</taxon>
        <taxon>Euteleostomi</taxon>
        <taxon>Actinopterygii</taxon>
        <taxon>Neopterygii</taxon>
        <taxon>Teleostei</taxon>
        <taxon>Neoteleostei</taxon>
        <taxon>Acanthomorphata</taxon>
        <taxon>Ovalentaria</taxon>
        <taxon>Atherinomorphae</taxon>
        <taxon>Cyprinodontiformes</taxon>
        <taxon>Goodeidae</taxon>
        <taxon>Ataeniobius</taxon>
    </lineage>
</organism>
<protein>
    <recommendedName>
        <fullName evidence="4">Integrase catalytic domain-containing protein</fullName>
    </recommendedName>
</protein>
<dbReference type="Gene3D" id="3.30.420.10">
    <property type="entry name" value="Ribonuclease H-like superfamily/Ribonuclease H"/>
    <property type="match status" value="1"/>
</dbReference>
<dbReference type="InterPro" id="IPR012337">
    <property type="entry name" value="RNaseH-like_sf"/>
</dbReference>
<evidence type="ECO:0000313" key="2">
    <source>
        <dbReference type="EMBL" id="MED6240775.1"/>
    </source>
</evidence>
<dbReference type="EMBL" id="JAHUTI010026588">
    <property type="protein sequence ID" value="MED6240775.1"/>
    <property type="molecule type" value="Genomic_DNA"/>
</dbReference>